<dbReference type="SUPFAM" id="SSF53613">
    <property type="entry name" value="Ribokinase-like"/>
    <property type="match status" value="1"/>
</dbReference>
<comment type="similarity">
    <text evidence="1">Belongs to the carbohydrate kinase PfkB family.</text>
</comment>
<dbReference type="InterPro" id="IPR011611">
    <property type="entry name" value="PfkB_dom"/>
</dbReference>
<dbReference type="InterPro" id="IPR002173">
    <property type="entry name" value="Carboh/pur_kinase_PfkB_CS"/>
</dbReference>
<sequence>MARVISIGEVMVELARGADGRFSQSVGGDTFNTAVYLARAGVETAYATALGDDLYSDAIRASAQGEGLDTRLMARVPGRTAGLYLIDTDPQGERSFTYWRDTAPARELFEMPGWEVVCEALIEANLIYLSGITLSLYSNAGLGRLLATLEFARERGTRIVFDGNFRPRNWRGDVARARAVYAEALKRTSIALPTFEDEARLWGDGSPTATAERLATFGVQEIVVKNGAEGALVVSGGTAQLVPIPQPVEPVDTTAAGDSFNAAYLAARLAGELPAVAAEAGHGLAGRVIRHRGALLPRHANA</sequence>
<keyword evidence="6" id="KW-1185">Reference proteome</keyword>
<feature type="domain" description="Carbohydrate kinase PfkB" evidence="4">
    <location>
        <begin position="1"/>
        <end position="297"/>
    </location>
</feature>
<evidence type="ECO:0000256" key="2">
    <source>
        <dbReference type="ARBA" id="ARBA00022679"/>
    </source>
</evidence>
<dbReference type="AlphaFoldDB" id="A0A1G4TYT7"/>
<reference evidence="6" key="1">
    <citation type="submission" date="2016-10" db="EMBL/GenBank/DDBJ databases">
        <authorList>
            <person name="Varghese N."/>
            <person name="Submissions S."/>
        </authorList>
    </citation>
    <scope>NUCLEOTIDE SEQUENCE [LARGE SCALE GENOMIC DNA]</scope>
    <source>
        <strain evidence="6">CGMCC 1.1761</strain>
    </source>
</reference>
<dbReference type="GO" id="GO:0042840">
    <property type="term" value="P:D-glucuronate catabolic process"/>
    <property type="evidence" value="ECO:0007669"/>
    <property type="project" value="TreeGrafter"/>
</dbReference>
<evidence type="ECO:0000313" key="6">
    <source>
        <dbReference type="Proteomes" id="UP000198889"/>
    </source>
</evidence>
<dbReference type="InterPro" id="IPR050306">
    <property type="entry name" value="PfkB_Carbo_kinase"/>
</dbReference>
<dbReference type="InterPro" id="IPR029056">
    <property type="entry name" value="Ribokinase-like"/>
</dbReference>
<dbReference type="GO" id="GO:0019698">
    <property type="term" value="P:D-galacturonate catabolic process"/>
    <property type="evidence" value="ECO:0007669"/>
    <property type="project" value="TreeGrafter"/>
</dbReference>
<evidence type="ECO:0000259" key="4">
    <source>
        <dbReference type="Pfam" id="PF00294"/>
    </source>
</evidence>
<keyword evidence="3 5" id="KW-0418">Kinase</keyword>
<dbReference type="RefSeq" id="WP_091441751.1">
    <property type="nucleotide sequence ID" value="NZ_FMTP01000005.1"/>
</dbReference>
<dbReference type="PROSITE" id="PS00584">
    <property type="entry name" value="PFKB_KINASES_2"/>
    <property type="match status" value="1"/>
</dbReference>
<dbReference type="EMBL" id="FMTP01000005">
    <property type="protein sequence ID" value="SCW86531.1"/>
    <property type="molecule type" value="Genomic_DNA"/>
</dbReference>
<dbReference type="GO" id="GO:0006974">
    <property type="term" value="P:DNA damage response"/>
    <property type="evidence" value="ECO:0007669"/>
    <property type="project" value="TreeGrafter"/>
</dbReference>
<dbReference type="Proteomes" id="UP000198889">
    <property type="component" value="Unassembled WGS sequence"/>
</dbReference>
<evidence type="ECO:0000256" key="3">
    <source>
        <dbReference type="ARBA" id="ARBA00022777"/>
    </source>
</evidence>
<accession>A0A1G4TYT7</accession>
<dbReference type="Pfam" id="PF00294">
    <property type="entry name" value="PfkB"/>
    <property type="match status" value="1"/>
</dbReference>
<dbReference type="PANTHER" id="PTHR43085:SF15">
    <property type="entry name" value="2-DEHYDRO-3-DEOXYGLUCONOKINASE"/>
    <property type="match status" value="1"/>
</dbReference>
<protein>
    <submittedName>
        <fullName evidence="5">2-dehydro-3-deoxygluconokinase</fullName>
    </submittedName>
</protein>
<gene>
    <name evidence="5" type="ORF">SAMN05660859_3309</name>
</gene>
<evidence type="ECO:0000256" key="1">
    <source>
        <dbReference type="ARBA" id="ARBA00010688"/>
    </source>
</evidence>
<keyword evidence="2" id="KW-0808">Transferase</keyword>
<dbReference type="GO" id="GO:0008673">
    <property type="term" value="F:2-dehydro-3-deoxygluconokinase activity"/>
    <property type="evidence" value="ECO:0007669"/>
    <property type="project" value="TreeGrafter"/>
</dbReference>
<dbReference type="GO" id="GO:0005829">
    <property type="term" value="C:cytosol"/>
    <property type="evidence" value="ECO:0007669"/>
    <property type="project" value="TreeGrafter"/>
</dbReference>
<organism evidence="5 6">
    <name type="scientific">Ancylobacter rudongensis</name>
    <dbReference type="NCBI Taxonomy" id="177413"/>
    <lineage>
        <taxon>Bacteria</taxon>
        <taxon>Pseudomonadati</taxon>
        <taxon>Pseudomonadota</taxon>
        <taxon>Alphaproteobacteria</taxon>
        <taxon>Hyphomicrobiales</taxon>
        <taxon>Xanthobacteraceae</taxon>
        <taxon>Ancylobacter</taxon>
    </lineage>
</organism>
<dbReference type="PANTHER" id="PTHR43085">
    <property type="entry name" value="HEXOKINASE FAMILY MEMBER"/>
    <property type="match status" value="1"/>
</dbReference>
<proteinExistence type="inferred from homology"/>
<name>A0A1G4TYT7_9HYPH</name>
<evidence type="ECO:0000313" key="5">
    <source>
        <dbReference type="EMBL" id="SCW86531.1"/>
    </source>
</evidence>
<dbReference type="CDD" id="cd01166">
    <property type="entry name" value="KdgK"/>
    <property type="match status" value="1"/>
</dbReference>
<dbReference type="Gene3D" id="3.40.1190.20">
    <property type="match status" value="1"/>
</dbReference>
<dbReference type="STRING" id="177413.SAMN05660859_3309"/>